<evidence type="ECO:0000313" key="2">
    <source>
        <dbReference type="Proteomes" id="UP001164390"/>
    </source>
</evidence>
<name>A0AA46YNB5_9ACTN</name>
<sequence>MSEPIVGLSAYREDATYGVWSQRTDLLCAEYASAVERSGGVSMLLPVQDPAHAAAVVDRIDALIIAGGADVDPATYGQPPHTETVRVRPDRDAWETALLDAADERGIPVLGICRGMQVMAVRAGGSLDQHVPDHLGTTTHSPGGAGYGDVEVITHPGTLAHNILGERTTVRCHHHQAVREHPGFDVSARADDGMLEAMERPGHDFHLAVQWHPEAGSDLRLFEALVEHASATRRRP</sequence>
<dbReference type="PROSITE" id="PS51273">
    <property type="entry name" value="GATASE_TYPE_1"/>
    <property type="match status" value="1"/>
</dbReference>
<dbReference type="AlphaFoldDB" id="A0AA46YNB5"/>
<dbReference type="InterPro" id="IPR029062">
    <property type="entry name" value="Class_I_gatase-like"/>
</dbReference>
<evidence type="ECO:0000313" key="1">
    <source>
        <dbReference type="EMBL" id="UYM07316.1"/>
    </source>
</evidence>
<keyword evidence="2" id="KW-1185">Reference proteome</keyword>
<dbReference type="SUPFAM" id="SSF52317">
    <property type="entry name" value="Class I glutamine amidotransferase-like"/>
    <property type="match status" value="1"/>
</dbReference>
<dbReference type="InterPro" id="IPR011697">
    <property type="entry name" value="Peptidase_C26"/>
</dbReference>
<proteinExistence type="predicted"/>
<dbReference type="PANTHER" id="PTHR43235:SF1">
    <property type="entry name" value="GLUTAMINE AMIDOTRANSFERASE PB2B2.05-RELATED"/>
    <property type="match status" value="1"/>
</dbReference>
<protein>
    <submittedName>
        <fullName evidence="1">Gamma-glutamyl-gamma-aminobutyrate hydrolase family protein</fullName>
    </submittedName>
</protein>
<organism evidence="1 2">
    <name type="scientific">Solicola gregarius</name>
    <dbReference type="NCBI Taxonomy" id="2908642"/>
    <lineage>
        <taxon>Bacteria</taxon>
        <taxon>Bacillati</taxon>
        <taxon>Actinomycetota</taxon>
        <taxon>Actinomycetes</taxon>
        <taxon>Propionibacteriales</taxon>
        <taxon>Nocardioidaceae</taxon>
        <taxon>Solicola</taxon>
    </lineage>
</organism>
<dbReference type="PANTHER" id="PTHR43235">
    <property type="entry name" value="GLUTAMINE AMIDOTRANSFERASE PB2B2.05-RELATED"/>
    <property type="match status" value="1"/>
</dbReference>
<gene>
    <name evidence="1" type="ORF">L0C25_09655</name>
</gene>
<dbReference type="Proteomes" id="UP001164390">
    <property type="component" value="Chromosome"/>
</dbReference>
<dbReference type="KEGG" id="sgrg:L0C25_09655"/>
<dbReference type="EMBL" id="CP094970">
    <property type="protein sequence ID" value="UYM07316.1"/>
    <property type="molecule type" value="Genomic_DNA"/>
</dbReference>
<accession>A0AA46YNB5</accession>
<dbReference type="GO" id="GO:0033969">
    <property type="term" value="F:gamma-glutamyl-gamma-aminobutyrate hydrolase activity"/>
    <property type="evidence" value="ECO:0007669"/>
    <property type="project" value="TreeGrafter"/>
</dbReference>
<dbReference type="GO" id="GO:0005829">
    <property type="term" value="C:cytosol"/>
    <property type="evidence" value="ECO:0007669"/>
    <property type="project" value="TreeGrafter"/>
</dbReference>
<dbReference type="InterPro" id="IPR044668">
    <property type="entry name" value="PuuD-like"/>
</dbReference>
<keyword evidence="1" id="KW-0378">Hydrolase</keyword>
<reference evidence="1" key="1">
    <citation type="submission" date="2022-01" db="EMBL/GenBank/DDBJ databases">
        <title>Nocardioidaceae gen. sp. A5X3R13.</title>
        <authorList>
            <person name="Lopez Marin M.A."/>
            <person name="Uhlik O."/>
        </authorList>
    </citation>
    <scope>NUCLEOTIDE SEQUENCE</scope>
    <source>
        <strain evidence="1">A5X3R13</strain>
    </source>
</reference>
<dbReference type="RefSeq" id="WP_271636282.1">
    <property type="nucleotide sequence ID" value="NZ_CP094970.1"/>
</dbReference>
<dbReference type="Pfam" id="PF07722">
    <property type="entry name" value="Peptidase_C26"/>
    <property type="match status" value="1"/>
</dbReference>
<dbReference type="Gene3D" id="3.40.50.880">
    <property type="match status" value="1"/>
</dbReference>
<dbReference type="GO" id="GO:0006598">
    <property type="term" value="P:polyamine catabolic process"/>
    <property type="evidence" value="ECO:0007669"/>
    <property type="project" value="TreeGrafter"/>
</dbReference>
<dbReference type="CDD" id="cd01745">
    <property type="entry name" value="GATase1_2"/>
    <property type="match status" value="1"/>
</dbReference>